<keyword evidence="4" id="KW-1185">Reference proteome</keyword>
<evidence type="ECO:0000256" key="2">
    <source>
        <dbReference type="ARBA" id="ARBA00023157"/>
    </source>
</evidence>
<dbReference type="WBParaSite" id="nRc.2.0.1.t24804-RA">
    <property type="protein sequence ID" value="nRc.2.0.1.t24804-RA"/>
    <property type="gene ID" value="nRc.2.0.1.g24804"/>
</dbReference>
<proteinExistence type="predicted"/>
<organism evidence="4 5">
    <name type="scientific">Romanomermis culicivorax</name>
    <name type="common">Nematode worm</name>
    <dbReference type="NCBI Taxonomy" id="13658"/>
    <lineage>
        <taxon>Eukaryota</taxon>
        <taxon>Metazoa</taxon>
        <taxon>Ecdysozoa</taxon>
        <taxon>Nematoda</taxon>
        <taxon>Enoplea</taxon>
        <taxon>Dorylaimia</taxon>
        <taxon>Mermithida</taxon>
        <taxon>Mermithoidea</taxon>
        <taxon>Mermithidae</taxon>
        <taxon>Romanomermis</taxon>
    </lineage>
</organism>
<dbReference type="Gene3D" id="2.20.100.10">
    <property type="entry name" value="Thrombospondin type-1 (TSP1) repeat"/>
    <property type="match status" value="5"/>
</dbReference>
<dbReference type="InterPro" id="IPR036383">
    <property type="entry name" value="TSP1_rpt_sf"/>
</dbReference>
<feature type="region of interest" description="Disordered" evidence="3">
    <location>
        <begin position="1"/>
        <end position="59"/>
    </location>
</feature>
<evidence type="ECO:0000256" key="1">
    <source>
        <dbReference type="ARBA" id="ARBA00022737"/>
    </source>
</evidence>
<evidence type="ECO:0000313" key="5">
    <source>
        <dbReference type="WBParaSite" id="nRc.2.0.1.t24804-RA"/>
    </source>
</evidence>
<feature type="compositionally biased region" description="Polar residues" evidence="3">
    <location>
        <begin position="44"/>
        <end position="57"/>
    </location>
</feature>
<dbReference type="PANTHER" id="PTHR22906">
    <property type="entry name" value="PROPERDIN"/>
    <property type="match status" value="1"/>
</dbReference>
<dbReference type="InterPro" id="IPR052065">
    <property type="entry name" value="Compl_asym_regulator"/>
</dbReference>
<dbReference type="OMA" id="PQPCCPA"/>
<dbReference type="InterPro" id="IPR000884">
    <property type="entry name" value="TSP1_rpt"/>
</dbReference>
<sequence length="426" mass="44226">MDARRDDGDGRGQARPFADKLDDTAPPAFAPLPGYGPNEGAVQPPNQQQYMDGTQYGSGAIAPVQPQQPCCGQQIQTQVVVQTCCPAPQPQPCCPAPQPQPCCPAPQPQPCCPAPQPQPCCPAPQPEPCCPAPPPPQWGPWSDWSQCQQVPCSAGGVAAGSVQTRTRTCSGSGGCQGESEQRQNCGCLQGQWTAWGPPTTCSATCGSGVQTRSRSCTVPGTCPGIDTDQSPCGASPCVQWSDFGPPEQCPVTCGQGSTVRRRKCVAIGTNSPASGCQGPDSQQAPCPSLPPCCSDWSSWSSCSSTCGSGVQTRTKTCQGGYGSSTEQQACAAQQPCCSDWSQWGGCQTVCGQGVQTRTRSCGNSASVLGSPSLPASGGCCNNQQQQPCQVGCTPNTAYGNYFMAKRMKRSLFTPLGRGSENITYTV</sequence>
<dbReference type="PROSITE" id="PS50092">
    <property type="entry name" value="TSP1"/>
    <property type="match status" value="5"/>
</dbReference>
<keyword evidence="1" id="KW-0677">Repeat</keyword>
<protein>
    <submittedName>
        <fullName evidence="5">Uncharacterized protein</fullName>
    </submittedName>
</protein>
<dbReference type="AlphaFoldDB" id="A0A915JF34"/>
<evidence type="ECO:0000256" key="3">
    <source>
        <dbReference type="SAM" id="MobiDB-lite"/>
    </source>
</evidence>
<dbReference type="PANTHER" id="PTHR22906:SF48">
    <property type="entry name" value="THROMBOSPONDIN TYPE 1 DOMAIN PROTEIN"/>
    <property type="match status" value="1"/>
</dbReference>
<evidence type="ECO:0000313" key="4">
    <source>
        <dbReference type="Proteomes" id="UP000887565"/>
    </source>
</evidence>
<name>A0A915JF34_ROMCU</name>
<dbReference type="Pfam" id="PF00090">
    <property type="entry name" value="TSP_1"/>
    <property type="match status" value="5"/>
</dbReference>
<dbReference type="SMART" id="SM00209">
    <property type="entry name" value="TSP1"/>
    <property type="match status" value="5"/>
</dbReference>
<reference evidence="5" key="1">
    <citation type="submission" date="2022-11" db="UniProtKB">
        <authorList>
            <consortium name="WormBaseParasite"/>
        </authorList>
    </citation>
    <scope>IDENTIFICATION</scope>
</reference>
<dbReference type="SUPFAM" id="SSF82895">
    <property type="entry name" value="TSP-1 type 1 repeat"/>
    <property type="match status" value="4"/>
</dbReference>
<feature type="compositionally biased region" description="Basic and acidic residues" evidence="3">
    <location>
        <begin position="1"/>
        <end position="23"/>
    </location>
</feature>
<dbReference type="Proteomes" id="UP000887565">
    <property type="component" value="Unplaced"/>
</dbReference>
<keyword evidence="2" id="KW-1015">Disulfide bond</keyword>
<accession>A0A915JF34</accession>